<name>A0ABV3WN09_9BURK</name>
<reference evidence="1 2" key="1">
    <citation type="submission" date="2024-07" db="EMBL/GenBank/DDBJ databases">
        <title>A survey of Mimosa microsymbionts across Brazilian biomes reveals a high diversity of Paraburkholderia nodulating endemic species, but also that Cupriavidus is common as a symbiont of widespread species.</title>
        <authorList>
            <person name="Rouws L."/>
            <person name="Barauna A."/>
            <person name="Beukes C."/>
            <person name="Rouws J.R.C."/>
            <person name="De Faria S.M."/>
            <person name="Gross E."/>
            <person name="Bueno Dos Reis Junior F."/>
            <person name="Simon M.F."/>
            <person name="Maluk M."/>
            <person name="Odee D.W."/>
            <person name="Kenicer G."/>
            <person name="Young J.P.W."/>
            <person name="Reis V.M."/>
            <person name="Zilli J."/>
            <person name="James E.K."/>
        </authorList>
    </citation>
    <scope>NUCLEOTIDE SEQUENCE [LARGE SCALE GENOMIC DNA]</scope>
    <source>
        <strain evidence="1 2">BR14375</strain>
    </source>
</reference>
<dbReference type="Proteomes" id="UP001558535">
    <property type="component" value="Unassembled WGS sequence"/>
</dbReference>
<evidence type="ECO:0000313" key="2">
    <source>
        <dbReference type="Proteomes" id="UP001558535"/>
    </source>
</evidence>
<dbReference type="InterPro" id="IPR021267">
    <property type="entry name" value="DUF2844"/>
</dbReference>
<accession>A0ABV3WN09</accession>
<evidence type="ECO:0000313" key="1">
    <source>
        <dbReference type="EMBL" id="MEX3754164.1"/>
    </source>
</evidence>
<sequence length="139" mass="14790">MVASSCKAELGGAPTWQPGNANFTKTFCKRTNTRNMSFSVNETVFTTGAVAREYIARSGTVFAVAWNGLQMAPLDVLLGPYFPSFRLALGTAQTGADAAAMRVAQSGLIIEVDNHGGTFAGRVYLPQALPADVRDDSIR</sequence>
<gene>
    <name evidence="1" type="ORF">AB3X84_29790</name>
</gene>
<organism evidence="1 2">
    <name type="scientific">Paraburkholderia phenoliruptrix</name>
    <dbReference type="NCBI Taxonomy" id="252970"/>
    <lineage>
        <taxon>Bacteria</taxon>
        <taxon>Pseudomonadati</taxon>
        <taxon>Pseudomonadota</taxon>
        <taxon>Betaproteobacteria</taxon>
        <taxon>Burkholderiales</taxon>
        <taxon>Burkholderiaceae</taxon>
        <taxon>Paraburkholderia</taxon>
    </lineage>
</organism>
<dbReference type="Pfam" id="PF11005">
    <property type="entry name" value="DUF2844"/>
    <property type="match status" value="1"/>
</dbReference>
<dbReference type="RefSeq" id="WP_368610019.1">
    <property type="nucleotide sequence ID" value="NZ_JBFPKE010000026.1"/>
</dbReference>
<keyword evidence="2" id="KW-1185">Reference proteome</keyword>
<protein>
    <submittedName>
        <fullName evidence="1">DUF2844 domain-containing protein</fullName>
    </submittedName>
</protein>
<comment type="caution">
    <text evidence="1">The sequence shown here is derived from an EMBL/GenBank/DDBJ whole genome shotgun (WGS) entry which is preliminary data.</text>
</comment>
<proteinExistence type="predicted"/>
<dbReference type="EMBL" id="JBFPKE010000026">
    <property type="protein sequence ID" value="MEX3754164.1"/>
    <property type="molecule type" value="Genomic_DNA"/>
</dbReference>